<sequence>MLLKHIDRLPLARYALRVVCCYAVFASSSKNVLWDIAGIFFLFHTGLWILIAGHKQLKLRVINFGYLESSLKWFSGSFLLLHYRIRFQ</sequence>
<accession>A0A915C2W7</accession>
<proteinExistence type="predicted"/>
<keyword evidence="1" id="KW-0812">Transmembrane</keyword>
<dbReference type="Proteomes" id="UP000887569">
    <property type="component" value="Unplaced"/>
</dbReference>
<keyword evidence="1" id="KW-0472">Membrane</keyword>
<name>A0A915C2W7_PARUN</name>
<keyword evidence="1" id="KW-1133">Transmembrane helix</keyword>
<feature type="transmembrane region" description="Helical" evidence="1">
    <location>
        <begin position="32"/>
        <end position="51"/>
    </location>
</feature>
<organism evidence="2 3">
    <name type="scientific">Parascaris univalens</name>
    <name type="common">Nematode worm</name>
    <dbReference type="NCBI Taxonomy" id="6257"/>
    <lineage>
        <taxon>Eukaryota</taxon>
        <taxon>Metazoa</taxon>
        <taxon>Ecdysozoa</taxon>
        <taxon>Nematoda</taxon>
        <taxon>Chromadorea</taxon>
        <taxon>Rhabditida</taxon>
        <taxon>Spirurina</taxon>
        <taxon>Ascaridomorpha</taxon>
        <taxon>Ascaridoidea</taxon>
        <taxon>Ascarididae</taxon>
        <taxon>Parascaris</taxon>
    </lineage>
</organism>
<evidence type="ECO:0000313" key="3">
    <source>
        <dbReference type="WBParaSite" id="PgR078_g039_t01"/>
    </source>
</evidence>
<evidence type="ECO:0000313" key="2">
    <source>
        <dbReference type="Proteomes" id="UP000887569"/>
    </source>
</evidence>
<dbReference type="AlphaFoldDB" id="A0A915C2W7"/>
<protein>
    <submittedName>
        <fullName evidence="3">Uncharacterized protein</fullName>
    </submittedName>
</protein>
<dbReference type="WBParaSite" id="PgR078_g039_t01">
    <property type="protein sequence ID" value="PgR078_g039_t01"/>
    <property type="gene ID" value="PgR078_g039"/>
</dbReference>
<evidence type="ECO:0000256" key="1">
    <source>
        <dbReference type="SAM" id="Phobius"/>
    </source>
</evidence>
<reference evidence="3" key="1">
    <citation type="submission" date="2022-11" db="UniProtKB">
        <authorList>
            <consortium name="WormBaseParasite"/>
        </authorList>
    </citation>
    <scope>IDENTIFICATION</scope>
</reference>
<keyword evidence="2" id="KW-1185">Reference proteome</keyword>